<dbReference type="PANTHER" id="PTHR43080:SF2">
    <property type="entry name" value="CBS DOMAIN-CONTAINING PROTEIN"/>
    <property type="match status" value="1"/>
</dbReference>
<dbReference type="Proteomes" id="UP000715441">
    <property type="component" value="Unassembled WGS sequence"/>
</dbReference>
<feature type="domain" description="CBS" evidence="3">
    <location>
        <begin position="73"/>
        <end position="128"/>
    </location>
</feature>
<organism evidence="4 5">
    <name type="scientific">Amycolatopsis acididurans</name>
    <dbReference type="NCBI Taxonomy" id="2724524"/>
    <lineage>
        <taxon>Bacteria</taxon>
        <taxon>Bacillati</taxon>
        <taxon>Actinomycetota</taxon>
        <taxon>Actinomycetes</taxon>
        <taxon>Pseudonocardiales</taxon>
        <taxon>Pseudonocardiaceae</taxon>
        <taxon>Amycolatopsis</taxon>
    </lineage>
</organism>
<evidence type="ECO:0000259" key="3">
    <source>
        <dbReference type="PROSITE" id="PS51371"/>
    </source>
</evidence>
<dbReference type="RefSeq" id="WP_168516106.1">
    <property type="nucleotide sequence ID" value="NZ_JAAXLS010000009.1"/>
</dbReference>
<gene>
    <name evidence="4" type="ORF">HFP15_15590</name>
</gene>
<dbReference type="Gene3D" id="3.10.580.10">
    <property type="entry name" value="CBS-domain"/>
    <property type="match status" value="1"/>
</dbReference>
<dbReference type="EMBL" id="JAAXLS010000009">
    <property type="protein sequence ID" value="NKQ54309.1"/>
    <property type="molecule type" value="Genomic_DNA"/>
</dbReference>
<evidence type="ECO:0000256" key="2">
    <source>
        <dbReference type="PROSITE-ProRule" id="PRU00703"/>
    </source>
</evidence>
<dbReference type="SMART" id="SM00116">
    <property type="entry name" value="CBS"/>
    <property type="match status" value="2"/>
</dbReference>
<dbReference type="InterPro" id="IPR051257">
    <property type="entry name" value="Diverse_CBS-Domain"/>
</dbReference>
<comment type="caution">
    <text evidence="4">The sequence shown here is derived from an EMBL/GenBank/DDBJ whole genome shotgun (WGS) entry which is preliminary data.</text>
</comment>
<keyword evidence="1 2" id="KW-0129">CBS domain</keyword>
<keyword evidence="5" id="KW-1185">Reference proteome</keyword>
<dbReference type="Pfam" id="PF00571">
    <property type="entry name" value="CBS"/>
    <property type="match status" value="2"/>
</dbReference>
<name>A0ABX1J5V4_9PSEU</name>
<dbReference type="CDD" id="cd02205">
    <property type="entry name" value="CBS_pair_SF"/>
    <property type="match status" value="1"/>
</dbReference>
<sequence length="132" mass="13985">MQVADIMSTPVIALPATATIAAAATVMVSRGYTTLPVVADDGRLVGIVTEAHLGRARFGQHTRPEDANIVTVMSDPHTTIPVDGDVTAVATALAETGERCLPVTRNAHVVGMISWRDLFRADLHGEQAGWSR</sequence>
<evidence type="ECO:0000313" key="4">
    <source>
        <dbReference type="EMBL" id="NKQ54309.1"/>
    </source>
</evidence>
<dbReference type="PANTHER" id="PTHR43080">
    <property type="entry name" value="CBS DOMAIN-CONTAINING PROTEIN CBSX3, MITOCHONDRIAL"/>
    <property type="match status" value="1"/>
</dbReference>
<feature type="domain" description="CBS" evidence="3">
    <location>
        <begin position="7"/>
        <end position="65"/>
    </location>
</feature>
<protein>
    <submittedName>
        <fullName evidence="4">CBS domain-containing protein</fullName>
    </submittedName>
</protein>
<proteinExistence type="predicted"/>
<reference evidence="4 5" key="1">
    <citation type="submission" date="2020-04" db="EMBL/GenBank/DDBJ databases">
        <title>Novel species.</title>
        <authorList>
            <person name="Teo W.F.A."/>
            <person name="Lipun K."/>
            <person name="Srisuk N."/>
            <person name="Duangmal K."/>
        </authorList>
    </citation>
    <scope>NUCLEOTIDE SEQUENCE [LARGE SCALE GENOMIC DNA]</scope>
    <source>
        <strain evidence="4 5">K13G38</strain>
    </source>
</reference>
<dbReference type="SUPFAM" id="SSF54631">
    <property type="entry name" value="CBS-domain pair"/>
    <property type="match status" value="1"/>
</dbReference>
<evidence type="ECO:0000313" key="5">
    <source>
        <dbReference type="Proteomes" id="UP000715441"/>
    </source>
</evidence>
<dbReference type="InterPro" id="IPR000644">
    <property type="entry name" value="CBS_dom"/>
</dbReference>
<dbReference type="PROSITE" id="PS51371">
    <property type="entry name" value="CBS"/>
    <property type="match status" value="2"/>
</dbReference>
<dbReference type="InterPro" id="IPR046342">
    <property type="entry name" value="CBS_dom_sf"/>
</dbReference>
<accession>A0ABX1J5V4</accession>
<evidence type="ECO:0000256" key="1">
    <source>
        <dbReference type="ARBA" id="ARBA00023122"/>
    </source>
</evidence>